<evidence type="ECO:0000313" key="8">
    <source>
        <dbReference type="Proteomes" id="UP000694380"/>
    </source>
</evidence>
<evidence type="ECO:0000256" key="4">
    <source>
        <dbReference type="PROSITE-ProRule" id="PRU00175"/>
    </source>
</evidence>
<dbReference type="SUPFAM" id="SSF57850">
    <property type="entry name" value="RING/U-box"/>
    <property type="match status" value="1"/>
</dbReference>
<accession>A0A8C3FRX6</accession>
<dbReference type="PROSITE" id="PS50089">
    <property type="entry name" value="ZF_RING_2"/>
    <property type="match status" value="1"/>
</dbReference>
<dbReference type="Gene3D" id="3.30.40.10">
    <property type="entry name" value="Zinc/RING finger domain, C3HC4 (zinc finger)"/>
    <property type="match status" value="1"/>
</dbReference>
<reference evidence="7" key="2">
    <citation type="submission" date="2025-09" db="UniProtKB">
        <authorList>
            <consortium name="Ensembl"/>
        </authorList>
    </citation>
    <scope>IDENTIFICATION</scope>
</reference>
<protein>
    <recommendedName>
        <fullName evidence="6">RING-type domain-containing protein</fullName>
    </recommendedName>
</protein>
<keyword evidence="2 4" id="KW-0863">Zinc-finger</keyword>
<keyword evidence="1" id="KW-0479">Metal-binding</keyword>
<dbReference type="GO" id="GO:0008270">
    <property type="term" value="F:zinc ion binding"/>
    <property type="evidence" value="ECO:0007669"/>
    <property type="project" value="UniProtKB-KW"/>
</dbReference>
<dbReference type="Ensembl" id="ENSCPBT00000015369.1">
    <property type="protein sequence ID" value="ENSCPBP00000012921.1"/>
    <property type="gene ID" value="ENSCPBG00000009717.1"/>
</dbReference>
<feature type="compositionally biased region" description="Basic and acidic residues" evidence="5">
    <location>
        <begin position="16"/>
        <end position="28"/>
    </location>
</feature>
<dbReference type="InterPro" id="IPR013083">
    <property type="entry name" value="Znf_RING/FYVE/PHD"/>
</dbReference>
<feature type="domain" description="RING-type" evidence="6">
    <location>
        <begin position="68"/>
        <end position="107"/>
    </location>
</feature>
<evidence type="ECO:0000256" key="5">
    <source>
        <dbReference type="SAM" id="MobiDB-lite"/>
    </source>
</evidence>
<name>A0A8C3FRX6_CHRPI</name>
<dbReference type="InterPro" id="IPR001841">
    <property type="entry name" value="Znf_RING"/>
</dbReference>
<evidence type="ECO:0000313" key="7">
    <source>
        <dbReference type="Ensembl" id="ENSCPBP00000012921.1"/>
    </source>
</evidence>
<proteinExistence type="predicted"/>
<keyword evidence="3" id="KW-0862">Zinc</keyword>
<dbReference type="PANTHER" id="PTHR24103">
    <property type="entry name" value="E3 UBIQUITIN-PROTEIN LIGASE TRIM"/>
    <property type="match status" value="1"/>
</dbReference>
<feature type="compositionally biased region" description="Polar residues" evidence="5">
    <location>
        <begin position="1"/>
        <end position="11"/>
    </location>
</feature>
<dbReference type="Pfam" id="PF15227">
    <property type="entry name" value="zf-C3HC4_4"/>
    <property type="match status" value="1"/>
</dbReference>
<dbReference type="InterPro" id="IPR050143">
    <property type="entry name" value="TRIM/RBCC"/>
</dbReference>
<organism evidence="7 8">
    <name type="scientific">Chrysemys picta bellii</name>
    <name type="common">Western painted turtle</name>
    <name type="synonym">Emys bellii</name>
    <dbReference type="NCBI Taxonomy" id="8478"/>
    <lineage>
        <taxon>Eukaryota</taxon>
        <taxon>Metazoa</taxon>
        <taxon>Chordata</taxon>
        <taxon>Craniata</taxon>
        <taxon>Vertebrata</taxon>
        <taxon>Euteleostomi</taxon>
        <taxon>Archelosauria</taxon>
        <taxon>Testudinata</taxon>
        <taxon>Testudines</taxon>
        <taxon>Cryptodira</taxon>
        <taxon>Durocryptodira</taxon>
        <taxon>Testudinoidea</taxon>
        <taxon>Emydidae</taxon>
        <taxon>Chrysemys</taxon>
    </lineage>
</organism>
<dbReference type="AlphaFoldDB" id="A0A8C3FRX6"/>
<evidence type="ECO:0000256" key="3">
    <source>
        <dbReference type="ARBA" id="ARBA00022833"/>
    </source>
</evidence>
<keyword evidence="8" id="KW-1185">Reference proteome</keyword>
<evidence type="ECO:0000259" key="6">
    <source>
        <dbReference type="PROSITE" id="PS50089"/>
    </source>
</evidence>
<reference evidence="7" key="1">
    <citation type="submission" date="2025-08" db="UniProtKB">
        <authorList>
            <consortium name="Ensembl"/>
        </authorList>
    </citation>
    <scope>IDENTIFICATION</scope>
</reference>
<feature type="region of interest" description="Disordered" evidence="5">
    <location>
        <begin position="1"/>
        <end position="59"/>
    </location>
</feature>
<dbReference type="Proteomes" id="UP000694380">
    <property type="component" value="Unplaced"/>
</dbReference>
<dbReference type="PROSITE" id="PS00518">
    <property type="entry name" value="ZF_RING_1"/>
    <property type="match status" value="1"/>
</dbReference>
<dbReference type="InterPro" id="IPR017907">
    <property type="entry name" value="Znf_RING_CS"/>
</dbReference>
<dbReference type="GeneTree" id="ENSGT01030000234669"/>
<evidence type="ECO:0000256" key="2">
    <source>
        <dbReference type="ARBA" id="ARBA00022771"/>
    </source>
</evidence>
<sequence length="174" mass="18718">MEQGRGQQQAPPISDTRTHSAGEGDRQTESLAAMETPAPPGERKHKGEGPAPPAPTSLADRELDDAVCPNCQDYLTDPVIIECGHNFCRGCINQHCEGVETAACPQCGEMFQKRAFRPNTQLGSIIQFIKQLGLKPGQRGREGNVFLGLSAAQPAADPMFATLLWDVVLHCPAV</sequence>
<evidence type="ECO:0000256" key="1">
    <source>
        <dbReference type="ARBA" id="ARBA00022723"/>
    </source>
</evidence>
<dbReference type="SMART" id="SM00184">
    <property type="entry name" value="RING"/>
    <property type="match status" value="1"/>
</dbReference>